<protein>
    <submittedName>
        <fullName evidence="3">Uncharacterized protein</fullName>
    </submittedName>
</protein>
<sequence>MEYLHDIGGHFGKKILFLFALLLPGYSCEAAGVSSVQSTPSAAINEVYKNIFQISTGYNGQAIMGFDNEKIVEELLEDIEFCPFMIDIQEIYKETKILTYYEGNSPEEVWKFIGILKKYGEIQAWRHLFKAAGCTEITPNVIKSQFSEVQMQFWTKNIDPTADKEILEKLHEIGLLCLSSTNQDSNPENKF</sequence>
<gene>
    <name evidence="2" type="ORF">RhiirA4_423655</name>
    <name evidence="3" type="ORF">RhiirA4_423657</name>
</gene>
<keyword evidence="1" id="KW-0732">Signal</keyword>
<comment type="caution">
    <text evidence="3">The sequence shown here is derived from an EMBL/GenBank/DDBJ whole genome shotgun (WGS) entry which is preliminary data.</text>
</comment>
<dbReference type="Proteomes" id="UP000234323">
    <property type="component" value="Unassembled WGS sequence"/>
</dbReference>
<evidence type="ECO:0000313" key="4">
    <source>
        <dbReference type="Proteomes" id="UP000234323"/>
    </source>
</evidence>
<feature type="chain" id="PRO_5015081026" evidence="1">
    <location>
        <begin position="31"/>
        <end position="191"/>
    </location>
</feature>
<dbReference type="EMBL" id="LLXI01000859">
    <property type="protein sequence ID" value="PKY50331.1"/>
    <property type="molecule type" value="Genomic_DNA"/>
</dbReference>
<evidence type="ECO:0000313" key="2">
    <source>
        <dbReference type="EMBL" id="PKY50328.1"/>
    </source>
</evidence>
<name>A0A2I1GUK7_9GLOM</name>
<keyword evidence="4" id="KW-1185">Reference proteome</keyword>
<organism evidence="3 4">
    <name type="scientific">Rhizophagus irregularis</name>
    <dbReference type="NCBI Taxonomy" id="588596"/>
    <lineage>
        <taxon>Eukaryota</taxon>
        <taxon>Fungi</taxon>
        <taxon>Fungi incertae sedis</taxon>
        <taxon>Mucoromycota</taxon>
        <taxon>Glomeromycotina</taxon>
        <taxon>Glomeromycetes</taxon>
        <taxon>Glomerales</taxon>
        <taxon>Glomeraceae</taxon>
        <taxon>Rhizophagus</taxon>
    </lineage>
</organism>
<evidence type="ECO:0000313" key="3">
    <source>
        <dbReference type="EMBL" id="PKY50331.1"/>
    </source>
</evidence>
<evidence type="ECO:0000256" key="1">
    <source>
        <dbReference type="SAM" id="SignalP"/>
    </source>
</evidence>
<accession>A0A2I1GUK7</accession>
<dbReference type="AlphaFoldDB" id="A0A2I1GUK7"/>
<dbReference type="EMBL" id="LLXI01000859">
    <property type="protein sequence ID" value="PKY50328.1"/>
    <property type="molecule type" value="Genomic_DNA"/>
</dbReference>
<feature type="signal peptide" evidence="1">
    <location>
        <begin position="1"/>
        <end position="30"/>
    </location>
</feature>
<reference evidence="3 4" key="1">
    <citation type="submission" date="2015-10" db="EMBL/GenBank/DDBJ databases">
        <title>Genome analyses suggest a sexual origin of heterokaryosis in a supposedly ancient asexual fungus.</title>
        <authorList>
            <person name="Ropars J."/>
            <person name="Sedzielewska K."/>
            <person name="Noel J."/>
            <person name="Charron P."/>
            <person name="Farinelli L."/>
            <person name="Marton T."/>
            <person name="Kruger M."/>
            <person name="Pelin A."/>
            <person name="Brachmann A."/>
            <person name="Corradi N."/>
        </authorList>
    </citation>
    <scope>NUCLEOTIDE SEQUENCE [LARGE SCALE GENOMIC DNA]</scope>
    <source>
        <strain evidence="3 4">A4</strain>
    </source>
</reference>
<proteinExistence type="predicted"/>